<reference evidence="5 6" key="1">
    <citation type="submission" date="2021-11" db="EMBL/GenBank/DDBJ databases">
        <title>Draft genome sequence of Paenibacillus profundus YoMME, a new Gram-positive bacteria with exoelectrogenic properties.</title>
        <authorList>
            <person name="Hubenova Y."/>
            <person name="Hubenova E."/>
            <person name="Manasiev Y."/>
            <person name="Peykov S."/>
            <person name="Mitov M."/>
        </authorList>
    </citation>
    <scope>NUCLEOTIDE SEQUENCE [LARGE SCALE GENOMIC DNA]</scope>
    <source>
        <strain evidence="5 6">YoMME</strain>
    </source>
</reference>
<feature type="transmembrane region" description="Helical" evidence="4">
    <location>
        <begin position="488"/>
        <end position="512"/>
    </location>
</feature>
<keyword evidence="4" id="KW-0812">Transmembrane</keyword>
<keyword evidence="6" id="KW-1185">Reference proteome</keyword>
<evidence type="ECO:0000313" key="5">
    <source>
        <dbReference type="EMBL" id="MCE5169853.1"/>
    </source>
</evidence>
<feature type="region of interest" description="Disordered" evidence="3">
    <location>
        <begin position="559"/>
        <end position="583"/>
    </location>
</feature>
<evidence type="ECO:0000256" key="2">
    <source>
        <dbReference type="ARBA" id="ARBA00023136"/>
    </source>
</evidence>
<evidence type="ECO:0000256" key="3">
    <source>
        <dbReference type="SAM" id="MobiDB-lite"/>
    </source>
</evidence>
<dbReference type="PANTHER" id="PTHR22550:SF5">
    <property type="entry name" value="LEUCINE ZIPPER PROTEIN 4"/>
    <property type="match status" value="1"/>
</dbReference>
<feature type="transmembrane region" description="Helical" evidence="4">
    <location>
        <begin position="459"/>
        <end position="476"/>
    </location>
</feature>
<comment type="caution">
    <text evidence="5">The sequence shown here is derived from an EMBL/GenBank/DDBJ whole genome shotgun (WGS) entry which is preliminary data.</text>
</comment>
<keyword evidence="4" id="KW-1133">Transmembrane helix</keyword>
<accession>A0ABS8YH90</accession>
<dbReference type="EMBL" id="JAJNBZ010000006">
    <property type="protein sequence ID" value="MCE5169853.1"/>
    <property type="molecule type" value="Genomic_DNA"/>
</dbReference>
<comment type="similarity">
    <text evidence="1">Belongs to the GerABKA family.</text>
</comment>
<proteinExistence type="inferred from homology"/>
<feature type="transmembrane region" description="Helical" evidence="4">
    <location>
        <begin position="365"/>
        <end position="387"/>
    </location>
</feature>
<evidence type="ECO:0000256" key="4">
    <source>
        <dbReference type="SAM" id="Phobius"/>
    </source>
</evidence>
<dbReference type="Pfam" id="PF03323">
    <property type="entry name" value="GerA"/>
    <property type="match status" value="1"/>
</dbReference>
<organism evidence="5 6">
    <name type="scientific">Paenibacillus profundus</name>
    <dbReference type="NCBI Taxonomy" id="1173085"/>
    <lineage>
        <taxon>Bacteria</taxon>
        <taxon>Bacillati</taxon>
        <taxon>Bacillota</taxon>
        <taxon>Bacilli</taxon>
        <taxon>Bacillales</taxon>
        <taxon>Paenibacillaceae</taxon>
        <taxon>Paenibacillus</taxon>
    </lineage>
</organism>
<evidence type="ECO:0000256" key="1">
    <source>
        <dbReference type="ARBA" id="ARBA00005278"/>
    </source>
</evidence>
<dbReference type="Proteomes" id="UP001199916">
    <property type="component" value="Unassembled WGS sequence"/>
</dbReference>
<feature type="transmembrane region" description="Helical" evidence="4">
    <location>
        <begin position="16"/>
        <end position="38"/>
    </location>
</feature>
<dbReference type="InterPro" id="IPR004995">
    <property type="entry name" value="Spore_Ger"/>
</dbReference>
<sequence>MIMRDLSLLKIPTWDIWLAAGFSFLAPYLVYRLFHWLGTNEQFMKRWKSLKSKPKASAQPTLCSQLRQPPEKTEDEAMLHRSLNQNVDAICKQIGDNTDLYLRPFQFGQHMKAMLLYMDCATDKQLLDEFVLKPLMRLSSDGVTDRMDPNRFVRRLRLEWIPMSELEDTASLTRSISAMLVGSAVLLVDGSDHAILIGAKTKLLRAIDEPSTEALVRGPRLGFIESLRANTVILRDRTNDPNFKVIGFELGQRNRKKVSLFYVQDIAQPELVEEVKRRISQIDVDDLPESGYIEQLIEDNYMSPFPQLQTTERPDRVIAGLLEGRVAIMLDGSPFALIAPVTFNMLLQTPEDYYTRWIPGSLLRVLRYVSAFVSLFGPALYIAFISFHQGLIPTKLAISMSGTREGVPFPPLVEALMMEIAIEILREAGLRLPKPVGQAVGLVGGLVIGTAAVEAHLVSPLMVIVVALTAITSFAIPQYEAGVAIRMLRFIVMFCAATLGLYGIILFILMLLTHVVKLKSFGLPYVSPAVPFRSNDWQDFLLRLPLFKLVLRPRMLKPQDQQRETDIAKKGGDRDGSGRQSQS</sequence>
<evidence type="ECO:0000313" key="6">
    <source>
        <dbReference type="Proteomes" id="UP001199916"/>
    </source>
</evidence>
<keyword evidence="2 4" id="KW-0472">Membrane</keyword>
<dbReference type="PIRSF" id="PIRSF005690">
    <property type="entry name" value="GerBA"/>
    <property type="match status" value="1"/>
</dbReference>
<protein>
    <submittedName>
        <fullName evidence="5">Spore germination protein</fullName>
    </submittedName>
</protein>
<gene>
    <name evidence="5" type="ORF">LQV63_11065</name>
</gene>
<dbReference type="InterPro" id="IPR050768">
    <property type="entry name" value="UPF0353/GerABKA_families"/>
</dbReference>
<dbReference type="PANTHER" id="PTHR22550">
    <property type="entry name" value="SPORE GERMINATION PROTEIN"/>
    <property type="match status" value="1"/>
</dbReference>
<name>A0ABS8YH90_9BACL</name>
<feature type="compositionally biased region" description="Basic and acidic residues" evidence="3">
    <location>
        <begin position="560"/>
        <end position="577"/>
    </location>
</feature>